<evidence type="ECO:0000313" key="3">
    <source>
        <dbReference type="EMBL" id="GHI75270.1"/>
    </source>
</evidence>
<organism evidence="3 4">
    <name type="scientific">Streptomyces spororaveus</name>
    <dbReference type="NCBI Taxonomy" id="284039"/>
    <lineage>
        <taxon>Bacteria</taxon>
        <taxon>Bacillati</taxon>
        <taxon>Actinomycetota</taxon>
        <taxon>Actinomycetes</taxon>
        <taxon>Kitasatosporales</taxon>
        <taxon>Streptomycetaceae</taxon>
        <taxon>Streptomyces</taxon>
    </lineage>
</organism>
<comment type="caution">
    <text evidence="3">The sequence shown here is derived from an EMBL/GenBank/DDBJ whole genome shotgun (WGS) entry which is preliminary data.</text>
</comment>
<dbReference type="SUPFAM" id="SSF46955">
    <property type="entry name" value="Putative DNA-binding domain"/>
    <property type="match status" value="1"/>
</dbReference>
<dbReference type="Proteomes" id="UP000608522">
    <property type="component" value="Unassembled WGS sequence"/>
</dbReference>
<accession>A0ABQ3T5I9</accession>
<dbReference type="PRINTS" id="PR00040">
    <property type="entry name" value="HTHMERR"/>
</dbReference>
<name>A0ABQ3T5I9_9ACTN</name>
<dbReference type="PROSITE" id="PS50937">
    <property type="entry name" value="HTH_MERR_2"/>
    <property type="match status" value="1"/>
</dbReference>
<dbReference type="Pfam" id="PF00376">
    <property type="entry name" value="MerR"/>
    <property type="match status" value="1"/>
</dbReference>
<dbReference type="InterPro" id="IPR009061">
    <property type="entry name" value="DNA-bd_dom_put_sf"/>
</dbReference>
<proteinExistence type="predicted"/>
<evidence type="ECO:0000256" key="1">
    <source>
        <dbReference type="SAM" id="MobiDB-lite"/>
    </source>
</evidence>
<dbReference type="EMBL" id="BNED01000005">
    <property type="protein sequence ID" value="GHI75270.1"/>
    <property type="molecule type" value="Genomic_DNA"/>
</dbReference>
<evidence type="ECO:0000313" key="4">
    <source>
        <dbReference type="Proteomes" id="UP000608522"/>
    </source>
</evidence>
<evidence type="ECO:0000259" key="2">
    <source>
        <dbReference type="PROSITE" id="PS50937"/>
    </source>
</evidence>
<feature type="domain" description="HTH merR-type" evidence="2">
    <location>
        <begin position="8"/>
        <end position="43"/>
    </location>
</feature>
<protein>
    <recommendedName>
        <fullName evidence="2">HTH merR-type domain-containing protein</fullName>
    </recommendedName>
</protein>
<feature type="region of interest" description="Disordered" evidence="1">
    <location>
        <begin position="38"/>
        <end position="57"/>
    </location>
</feature>
<reference evidence="4" key="1">
    <citation type="submission" date="2023-07" db="EMBL/GenBank/DDBJ databases">
        <title>Whole genome shotgun sequence of Streptomyces spororaveus NBRC 15456.</title>
        <authorList>
            <person name="Komaki H."/>
            <person name="Tamura T."/>
        </authorList>
    </citation>
    <scope>NUCLEOTIDE SEQUENCE [LARGE SCALE GENOMIC DNA]</scope>
    <source>
        <strain evidence="4">NBRC 15456</strain>
    </source>
</reference>
<dbReference type="Gene3D" id="1.10.1660.10">
    <property type="match status" value="1"/>
</dbReference>
<dbReference type="InterPro" id="IPR000551">
    <property type="entry name" value="MerR-type_HTH_dom"/>
</dbReference>
<keyword evidence="4" id="KW-1185">Reference proteome</keyword>
<sequence>MVSSHDGLWSIGELAEWAGTTVKTVRFYSDRGLLPEAGRSSGGGIGGTGRRRWTGCG</sequence>
<gene>
    <name evidence="3" type="ORF">Sspor_08310</name>
</gene>